<dbReference type="PANTHER" id="PTHR35046">
    <property type="entry name" value="ZINC KNUCKLE (CCHC-TYPE) FAMILY PROTEIN"/>
    <property type="match status" value="1"/>
</dbReference>
<evidence type="ECO:0000256" key="1">
    <source>
        <dbReference type="SAM" id="MobiDB-lite"/>
    </source>
</evidence>
<feature type="region of interest" description="Disordered" evidence="1">
    <location>
        <begin position="125"/>
        <end position="146"/>
    </location>
</feature>
<name>A0A371GI70_MUCPR</name>
<evidence type="ECO:0000313" key="3">
    <source>
        <dbReference type="EMBL" id="RDX90210.1"/>
    </source>
</evidence>
<evidence type="ECO:0000259" key="2">
    <source>
        <dbReference type="Pfam" id="PF03732"/>
    </source>
</evidence>
<comment type="caution">
    <text evidence="3">The sequence shown here is derived from an EMBL/GenBank/DDBJ whole genome shotgun (WGS) entry which is preliminary data.</text>
</comment>
<dbReference type="AlphaFoldDB" id="A0A371GI70"/>
<gene>
    <name evidence="3" type="ORF">CR513_27951</name>
</gene>
<organism evidence="3 4">
    <name type="scientific">Mucuna pruriens</name>
    <name type="common">Velvet bean</name>
    <name type="synonym">Dolichos pruriens</name>
    <dbReference type="NCBI Taxonomy" id="157652"/>
    <lineage>
        <taxon>Eukaryota</taxon>
        <taxon>Viridiplantae</taxon>
        <taxon>Streptophyta</taxon>
        <taxon>Embryophyta</taxon>
        <taxon>Tracheophyta</taxon>
        <taxon>Spermatophyta</taxon>
        <taxon>Magnoliopsida</taxon>
        <taxon>eudicotyledons</taxon>
        <taxon>Gunneridae</taxon>
        <taxon>Pentapetalae</taxon>
        <taxon>rosids</taxon>
        <taxon>fabids</taxon>
        <taxon>Fabales</taxon>
        <taxon>Fabaceae</taxon>
        <taxon>Papilionoideae</taxon>
        <taxon>50 kb inversion clade</taxon>
        <taxon>NPAAA clade</taxon>
        <taxon>indigoferoid/millettioid clade</taxon>
        <taxon>Phaseoleae</taxon>
        <taxon>Mucuna</taxon>
    </lineage>
</organism>
<protein>
    <recommendedName>
        <fullName evidence="2">Retrotransposon gag domain-containing protein</fullName>
    </recommendedName>
</protein>
<sequence>MVIYKFSIYALVLWNQYSREVKEGRRRHIDTWLDLKMEMRRRFVVDSYARNLLNRLQRMYQGSKSIENHYKVIGVALLRANTLGWSPTKPSWLGSKMYIRQLKLNLNRGGIWPQRRLTPTILPIGKGRKERRNDPRRTKVQRRGVPHCKAKKKDIHHLALVPCPKVVALSAPSAWENGTLPPNSPTKGTWLCGKMRLWRVTISRKSHHPIANVNLQGDLLMVRRLMSAHVRKESNSQRENIFHSRCHVKGKFCSIIIDDGNYVNVASLRLVKKLNLPTKFHWGYSYMLVCWEGQPRDKINVVLNSSNGRQVFSSLVVLLHYPPPPQIGI</sequence>
<accession>A0A371GI70</accession>
<dbReference type="Pfam" id="PF03732">
    <property type="entry name" value="Retrotrans_gag"/>
    <property type="match status" value="1"/>
</dbReference>
<evidence type="ECO:0000313" key="4">
    <source>
        <dbReference type="Proteomes" id="UP000257109"/>
    </source>
</evidence>
<proteinExistence type="predicted"/>
<reference evidence="3" key="1">
    <citation type="submission" date="2018-05" db="EMBL/GenBank/DDBJ databases">
        <title>Draft genome of Mucuna pruriens seed.</title>
        <authorList>
            <person name="Nnadi N.E."/>
            <person name="Vos R."/>
            <person name="Hasami M.H."/>
            <person name="Devisetty U.K."/>
            <person name="Aguiy J.C."/>
        </authorList>
    </citation>
    <scope>NUCLEOTIDE SEQUENCE [LARGE SCALE GENOMIC DNA]</scope>
    <source>
        <strain evidence="3">JCA_2017</strain>
    </source>
</reference>
<dbReference type="EMBL" id="QJKJ01005452">
    <property type="protein sequence ID" value="RDX90210.1"/>
    <property type="molecule type" value="Genomic_DNA"/>
</dbReference>
<feature type="non-terminal residue" evidence="3">
    <location>
        <position position="1"/>
    </location>
</feature>
<dbReference type="InterPro" id="IPR005162">
    <property type="entry name" value="Retrotrans_gag_dom"/>
</dbReference>
<feature type="domain" description="Retrotransposon gag" evidence="2">
    <location>
        <begin position="20"/>
        <end position="70"/>
    </location>
</feature>
<dbReference type="PANTHER" id="PTHR35046:SF9">
    <property type="entry name" value="RNA-DIRECTED DNA POLYMERASE"/>
    <property type="match status" value="1"/>
</dbReference>
<keyword evidence="4" id="KW-1185">Reference proteome</keyword>
<dbReference type="Proteomes" id="UP000257109">
    <property type="component" value="Unassembled WGS sequence"/>
</dbReference>